<gene>
    <name evidence="2" type="ORF">FF125_06930</name>
</gene>
<name>A0A5B7TSS4_9FLAO</name>
<dbReference type="Pfam" id="PF18735">
    <property type="entry name" value="HEPN_RiboL-PSP"/>
    <property type="match status" value="1"/>
</dbReference>
<dbReference type="InterPro" id="IPR041519">
    <property type="entry name" value="HEPN_RiboL-PSP"/>
</dbReference>
<evidence type="ECO:0000313" key="3">
    <source>
        <dbReference type="Proteomes" id="UP000306229"/>
    </source>
</evidence>
<dbReference type="EMBL" id="CP040749">
    <property type="protein sequence ID" value="QCX38176.1"/>
    <property type="molecule type" value="Genomic_DNA"/>
</dbReference>
<dbReference type="OrthoDB" id="1425281at2"/>
<evidence type="ECO:0000313" key="2">
    <source>
        <dbReference type="EMBL" id="QCX38176.1"/>
    </source>
</evidence>
<dbReference type="KEGG" id="fbe:FF125_06930"/>
<dbReference type="AlphaFoldDB" id="A0A5B7TSS4"/>
<keyword evidence="3" id="KW-1185">Reference proteome</keyword>
<organism evidence="2 3">
    <name type="scientific">Aureibaculum algae</name>
    <dbReference type="NCBI Taxonomy" id="2584122"/>
    <lineage>
        <taxon>Bacteria</taxon>
        <taxon>Pseudomonadati</taxon>
        <taxon>Bacteroidota</taxon>
        <taxon>Flavobacteriia</taxon>
        <taxon>Flavobacteriales</taxon>
        <taxon>Flavobacteriaceae</taxon>
        <taxon>Aureibaculum</taxon>
    </lineage>
</organism>
<dbReference type="Proteomes" id="UP000306229">
    <property type="component" value="Chromosome"/>
</dbReference>
<proteinExistence type="predicted"/>
<reference evidence="2 3" key="1">
    <citation type="submission" date="2019-05" db="EMBL/GenBank/DDBJ databases">
        <title>Algicella ahnfeltiae gen. nov., sp. nov., a novel marine bacterium of the family Flavobacteriaceae isolated from a red alga.</title>
        <authorList>
            <person name="Nedashkovskaya O.I."/>
            <person name="Kukhlevskiy A.D."/>
            <person name="Kim S.-G."/>
            <person name="Zhukova N.V."/>
            <person name="Mikhailov V.V."/>
        </authorList>
    </citation>
    <scope>NUCLEOTIDE SEQUENCE [LARGE SCALE GENOMIC DNA]</scope>
    <source>
        <strain evidence="2 3">10Alg115</strain>
    </source>
</reference>
<protein>
    <recommendedName>
        <fullName evidence="1">RiboL-PSP-HEPN domain-containing protein</fullName>
    </recommendedName>
</protein>
<evidence type="ECO:0000259" key="1">
    <source>
        <dbReference type="Pfam" id="PF18735"/>
    </source>
</evidence>
<accession>A0A5B7TSS4</accession>
<sequence>MIGSTNAFNRLKKEQQKLIDFSVLICYAVPNLKKSIKGFEESVPNYENLAKPEYFKEDTDVNRLKAVSRHYKENLGKYLLLSAFSFVEYYFRDVVDELIEFHGGKEKFISNTQNRHKDSLKLENEEIEKRKRKLREPLKGAKWEKYKKQISELKDIPTYRHPSELLASFGLKYFIESVGGSNFKSVMIPDILENAFGIDLSEKVNKHPDLEDKDLKETFDYVRDLRNQIGHGNSSELGFNKAMDLIRYFRTLAVKIDSHLVKNFFVLERYN</sequence>
<feature type="domain" description="RiboL-PSP-HEPN" evidence="1">
    <location>
        <begin position="64"/>
        <end position="261"/>
    </location>
</feature>
<dbReference type="RefSeq" id="WP_138949077.1">
    <property type="nucleotide sequence ID" value="NZ_CP040749.1"/>
</dbReference>